<dbReference type="Proteomes" id="UP000681027">
    <property type="component" value="Unassembled WGS sequence"/>
</dbReference>
<feature type="transmembrane region" description="Helical" evidence="1">
    <location>
        <begin position="37"/>
        <end position="55"/>
    </location>
</feature>
<dbReference type="Pfam" id="PF05569">
    <property type="entry name" value="Peptidase_M56"/>
    <property type="match status" value="1"/>
</dbReference>
<dbReference type="InterPro" id="IPR008756">
    <property type="entry name" value="Peptidase_M56"/>
</dbReference>
<evidence type="ECO:0000313" key="3">
    <source>
        <dbReference type="EMBL" id="MBS4189764.1"/>
    </source>
</evidence>
<feature type="transmembrane region" description="Helical" evidence="1">
    <location>
        <begin position="6"/>
        <end position="25"/>
    </location>
</feature>
<dbReference type="PANTHER" id="PTHR34978:SF3">
    <property type="entry name" value="SLR0241 PROTEIN"/>
    <property type="match status" value="1"/>
</dbReference>
<dbReference type="PANTHER" id="PTHR34978">
    <property type="entry name" value="POSSIBLE SENSOR-TRANSDUCER PROTEIN BLAR"/>
    <property type="match status" value="1"/>
</dbReference>
<proteinExistence type="predicted"/>
<feature type="domain" description="Peptidase M56" evidence="2">
    <location>
        <begin position="7"/>
        <end position="284"/>
    </location>
</feature>
<organism evidence="3 4">
    <name type="scientific">Cytobacillus citreus</name>
    <dbReference type="NCBI Taxonomy" id="2833586"/>
    <lineage>
        <taxon>Bacteria</taxon>
        <taxon>Bacillati</taxon>
        <taxon>Bacillota</taxon>
        <taxon>Bacilli</taxon>
        <taxon>Bacillales</taxon>
        <taxon>Bacillaceae</taxon>
        <taxon>Cytobacillus</taxon>
    </lineage>
</organism>
<keyword evidence="1" id="KW-0472">Membrane</keyword>
<comment type="caution">
    <text evidence="3">The sequence shown here is derived from an EMBL/GenBank/DDBJ whole genome shotgun (WGS) entry which is preliminary data.</text>
</comment>
<dbReference type="EMBL" id="JAGYPM010000001">
    <property type="protein sequence ID" value="MBS4189764.1"/>
    <property type="molecule type" value="Genomic_DNA"/>
</dbReference>
<reference evidence="3 4" key="1">
    <citation type="submission" date="2021-05" db="EMBL/GenBank/DDBJ databases">
        <title>Novel Bacillus species.</title>
        <authorList>
            <person name="Liu G."/>
        </authorList>
    </citation>
    <scope>NUCLEOTIDE SEQUENCE [LARGE SCALE GENOMIC DNA]</scope>
    <source>
        <strain evidence="3 4">FJAT-49705</strain>
    </source>
</reference>
<dbReference type="CDD" id="cd07341">
    <property type="entry name" value="M56_BlaR1_MecR1_like"/>
    <property type="match status" value="1"/>
</dbReference>
<evidence type="ECO:0000259" key="2">
    <source>
        <dbReference type="Pfam" id="PF05569"/>
    </source>
</evidence>
<sequence length="396" mass="45727">MEKFMNALLEASIAMSVIALMYIAITPILRKMFTAKGRYYAWLVIIIGLIIPFRFHPQVSVIYIDKLIPIMKSTSSHSVEPYVTMMSSNIPWSLLFCGLWLVGVTVFITIHLIQHIRFLKVVKRWSTEVVDPQMLKILHDIQAKLKIKQPVDLRICPGISSPMLLGIFHSTILLPPGEIPEDELPLIFKHELVHCKRRDIWYKTLVFLATALHWFNPFVYMIAREISIHCELSCDEEVVKDTDIVCRKKYVEAIIGIIRKQSKEQSKFSTNFYSRKQGMKHRIFSIMDTRNKKWGFSILAIIVVATLSTSMMVKISTPESSHKYSILASENESDQKSLSDEENTQIHEIFHKKDKPVHGKKIPVNDMSSVTTEVILLMEKNENIFEVDIPKLVERK</sequence>
<name>A0ABS5NQL7_9BACI</name>
<keyword evidence="4" id="KW-1185">Reference proteome</keyword>
<evidence type="ECO:0000256" key="1">
    <source>
        <dbReference type="SAM" id="Phobius"/>
    </source>
</evidence>
<evidence type="ECO:0000313" key="4">
    <source>
        <dbReference type="Proteomes" id="UP000681027"/>
    </source>
</evidence>
<protein>
    <submittedName>
        <fullName evidence="3">M56 family metallopeptidase</fullName>
    </submittedName>
</protein>
<feature type="transmembrane region" description="Helical" evidence="1">
    <location>
        <begin position="90"/>
        <end position="113"/>
    </location>
</feature>
<feature type="transmembrane region" description="Helical" evidence="1">
    <location>
        <begin position="294"/>
        <end position="313"/>
    </location>
</feature>
<accession>A0ABS5NQL7</accession>
<keyword evidence="1" id="KW-0812">Transmembrane</keyword>
<gene>
    <name evidence="3" type="ORF">KHA94_06020</name>
</gene>
<keyword evidence="1" id="KW-1133">Transmembrane helix</keyword>
<dbReference type="InterPro" id="IPR052173">
    <property type="entry name" value="Beta-lactam_resp_regulator"/>
</dbReference>
<dbReference type="RefSeq" id="WP_213101163.1">
    <property type="nucleotide sequence ID" value="NZ_JAGYPM010000001.1"/>
</dbReference>